<proteinExistence type="predicted"/>
<dbReference type="InterPro" id="IPR050624">
    <property type="entry name" value="HTH-type_Tx_Regulator"/>
</dbReference>
<accession>E0NLY2</accession>
<evidence type="ECO:0000256" key="1">
    <source>
        <dbReference type="ARBA" id="ARBA00023125"/>
    </source>
</evidence>
<dbReference type="InterPro" id="IPR009057">
    <property type="entry name" value="Homeodomain-like_sf"/>
</dbReference>
<dbReference type="InterPro" id="IPR001647">
    <property type="entry name" value="HTH_TetR"/>
</dbReference>
<name>E0NLY2_9FIRM</name>
<dbReference type="RefSeq" id="WP_008901896.1">
    <property type="nucleotide sequence ID" value="NZ_GL397071.1"/>
</dbReference>
<dbReference type="PROSITE" id="PS01081">
    <property type="entry name" value="HTH_TETR_1"/>
    <property type="match status" value="1"/>
</dbReference>
<comment type="caution">
    <text evidence="4">The sequence shown here is derived from an EMBL/GenBank/DDBJ whole genome shotgun (WGS) entry which is preliminary data.</text>
</comment>
<dbReference type="PANTHER" id="PTHR43479:SF11">
    <property type="entry name" value="ACREF_ENVCD OPERON REPRESSOR-RELATED"/>
    <property type="match status" value="1"/>
</dbReference>
<dbReference type="Gene3D" id="1.10.357.10">
    <property type="entry name" value="Tetracycline Repressor, domain 2"/>
    <property type="match status" value="1"/>
</dbReference>
<dbReference type="Pfam" id="PF00440">
    <property type="entry name" value="TetR_N"/>
    <property type="match status" value="1"/>
</dbReference>
<evidence type="ECO:0000259" key="3">
    <source>
        <dbReference type="PROSITE" id="PS50977"/>
    </source>
</evidence>
<dbReference type="GO" id="GO:0003677">
    <property type="term" value="F:DNA binding"/>
    <property type="evidence" value="ECO:0007669"/>
    <property type="project" value="UniProtKB-UniRule"/>
</dbReference>
<reference evidence="4 5" key="1">
    <citation type="submission" date="2010-07" db="EMBL/GenBank/DDBJ databases">
        <authorList>
            <person name="Muzny D."/>
            <person name="Qin X."/>
            <person name="Deng J."/>
            <person name="Jiang H."/>
            <person name="Liu Y."/>
            <person name="Qu J."/>
            <person name="Song X.-Z."/>
            <person name="Zhang L."/>
            <person name="Thornton R."/>
            <person name="Coyle M."/>
            <person name="Francisco L."/>
            <person name="Jackson L."/>
            <person name="Javaid M."/>
            <person name="Korchina V."/>
            <person name="Kovar C."/>
            <person name="Mata R."/>
            <person name="Mathew T."/>
            <person name="Ngo R."/>
            <person name="Nguyen L."/>
            <person name="Nguyen N."/>
            <person name="Okwuonu G."/>
            <person name="Ongeri F."/>
            <person name="Pham C."/>
            <person name="Simmons D."/>
            <person name="Wilczek-Boney K."/>
            <person name="Hale W."/>
            <person name="Jakkamsetti A."/>
            <person name="Pham P."/>
            <person name="Ruth R."/>
            <person name="San Lucas F."/>
            <person name="Warren J."/>
            <person name="Zhang J."/>
            <person name="Zhao Z."/>
            <person name="Zhou C."/>
            <person name="Zhu D."/>
            <person name="Lee S."/>
            <person name="Bess C."/>
            <person name="Blankenburg K."/>
            <person name="Forbes L."/>
            <person name="Fu Q."/>
            <person name="Gubbala S."/>
            <person name="Hirani K."/>
            <person name="Jayaseelan J.C."/>
            <person name="Lara F."/>
            <person name="Munidasa M."/>
            <person name="Palculict T."/>
            <person name="Patil S."/>
            <person name="Pu L.-L."/>
            <person name="Saada N."/>
            <person name="Tang L."/>
            <person name="Weissenberger G."/>
            <person name="Zhu Y."/>
            <person name="Hemphill L."/>
            <person name="Shang Y."/>
            <person name="Youmans B."/>
            <person name="Ayvaz T."/>
            <person name="Ross M."/>
            <person name="Santibanez J."/>
            <person name="Aqrawi P."/>
            <person name="Gross S."/>
            <person name="Joshi V."/>
            <person name="Fowler G."/>
            <person name="Nazareth L."/>
            <person name="Reid J."/>
            <person name="Worley K."/>
            <person name="Petrosino J."/>
            <person name="Highlander S."/>
            <person name="Gibbs R."/>
        </authorList>
    </citation>
    <scope>NUCLEOTIDE SEQUENCE [LARGE SCALE GENOMIC DNA]</scope>
    <source>
        <strain evidence="4 5">ATCC BAA-1640</strain>
    </source>
</reference>
<feature type="DNA-binding region" description="H-T-H motif" evidence="2">
    <location>
        <begin position="26"/>
        <end position="45"/>
    </location>
</feature>
<evidence type="ECO:0000256" key="2">
    <source>
        <dbReference type="PROSITE-ProRule" id="PRU00335"/>
    </source>
</evidence>
<dbReference type="PANTHER" id="PTHR43479">
    <property type="entry name" value="ACREF/ENVCD OPERON REPRESSOR-RELATED"/>
    <property type="match status" value="1"/>
</dbReference>
<gene>
    <name evidence="4" type="ORF">HMPREF9225_1082</name>
</gene>
<dbReference type="Proteomes" id="UP000003280">
    <property type="component" value="Unassembled WGS sequence"/>
</dbReference>
<evidence type="ECO:0000313" key="4">
    <source>
        <dbReference type="EMBL" id="EFM25193.1"/>
    </source>
</evidence>
<dbReference type="InterPro" id="IPR023772">
    <property type="entry name" value="DNA-bd_HTH_TetR-type_CS"/>
</dbReference>
<dbReference type="STRING" id="862517.HMPREF9225_1082"/>
<keyword evidence="5" id="KW-1185">Reference proteome</keyword>
<dbReference type="HOGENOM" id="CLU_069356_6_0_9"/>
<protein>
    <submittedName>
        <fullName evidence="4">Transcriptional regulator, TetR family</fullName>
    </submittedName>
</protein>
<dbReference type="OrthoDB" id="494991at2"/>
<dbReference type="eggNOG" id="COG1309">
    <property type="taxonomic scope" value="Bacteria"/>
</dbReference>
<feature type="domain" description="HTH tetR-type" evidence="3">
    <location>
        <begin position="3"/>
        <end position="63"/>
    </location>
</feature>
<dbReference type="AlphaFoldDB" id="E0NLY2"/>
<dbReference type="PRINTS" id="PR00455">
    <property type="entry name" value="HTHTETR"/>
</dbReference>
<dbReference type="EMBL" id="AEEH01000043">
    <property type="protein sequence ID" value="EFM25193.1"/>
    <property type="molecule type" value="Genomic_DNA"/>
</dbReference>
<dbReference type="SUPFAM" id="SSF46689">
    <property type="entry name" value="Homeodomain-like"/>
    <property type="match status" value="1"/>
</dbReference>
<organism evidence="4 5">
    <name type="scientific">Peptoniphilus duerdenii ATCC BAA-1640</name>
    <dbReference type="NCBI Taxonomy" id="862517"/>
    <lineage>
        <taxon>Bacteria</taxon>
        <taxon>Bacillati</taxon>
        <taxon>Bacillota</taxon>
        <taxon>Tissierellia</taxon>
        <taxon>Tissierellales</taxon>
        <taxon>Peptoniphilaceae</taxon>
        <taxon>Peptoniphilus</taxon>
    </lineage>
</organism>
<sequence>MKDEITESIIECGKNEFLENGFEKASLQEICKKSNITTGAFYRRFKSKTDLFETIVSPSVLSVKNLVSSPNDDVPTFIRKVLNGNQDEDTLLNFFEHRDNIILLLNAAEGTKYAEFFHNVAKSMSDVAYKYLSSMEEAHEISEEELHIFMSSYLQAIFEAVVHAQNKDEYRTYVENLNKFYNWEKILTD</sequence>
<evidence type="ECO:0000313" key="5">
    <source>
        <dbReference type="Proteomes" id="UP000003280"/>
    </source>
</evidence>
<keyword evidence="1 2" id="KW-0238">DNA-binding</keyword>
<dbReference type="PROSITE" id="PS50977">
    <property type="entry name" value="HTH_TETR_2"/>
    <property type="match status" value="1"/>
</dbReference>